<sequence>MTLKLSWRKIFRRLHLYLGLSVGVLLAIISLSGSVLVYYPQIDSLLNPINDTTTNTKPPNWDQAYNTLRANFPIKLGP</sequence>
<reference evidence="2 3" key="1">
    <citation type="journal article" date="2012" name="J. Bacteriol.">
        <title>Genome sequences of type strains of seven species of the marine bacterium Pseudoalteromonas.</title>
        <authorList>
            <person name="Xie B.B."/>
            <person name="Shu Y.L."/>
            <person name="Qin Q.L."/>
            <person name="Rong J.C."/>
            <person name="Zhang X.Y."/>
            <person name="Chen X.L."/>
            <person name="Shi M."/>
            <person name="He H.L."/>
            <person name="Zhou B.C."/>
            <person name="Zhang Y.Z."/>
        </authorList>
    </citation>
    <scope>NUCLEOTIDE SEQUENCE [LARGE SCALE GENOMIC DNA]</scope>
    <source>
        <strain evidence="2 3">A 37-1-2</strain>
    </source>
</reference>
<keyword evidence="1" id="KW-0812">Transmembrane</keyword>
<dbReference type="Pfam" id="PF03929">
    <property type="entry name" value="PepSY_TM"/>
    <property type="match status" value="1"/>
</dbReference>
<proteinExistence type="predicted"/>
<evidence type="ECO:0008006" key="4">
    <source>
        <dbReference type="Google" id="ProtNLM"/>
    </source>
</evidence>
<accession>A0A290RXF5</accession>
<protein>
    <recommendedName>
        <fullName evidence="4">PepSY domain-containing protein</fullName>
    </recommendedName>
</protein>
<dbReference type="Proteomes" id="UP000016505">
    <property type="component" value="Chromosome I"/>
</dbReference>
<dbReference type="InterPro" id="IPR005625">
    <property type="entry name" value="PepSY-ass_TM"/>
</dbReference>
<gene>
    <name evidence="2" type="ORF">PARC_a0320</name>
</gene>
<evidence type="ECO:0000313" key="2">
    <source>
        <dbReference type="EMBL" id="ATC85068.1"/>
    </source>
</evidence>
<dbReference type="KEGG" id="part:PARC_a0320"/>
<dbReference type="EMBL" id="CP011025">
    <property type="protein sequence ID" value="ATC85068.1"/>
    <property type="molecule type" value="Genomic_DNA"/>
</dbReference>
<evidence type="ECO:0000256" key="1">
    <source>
        <dbReference type="SAM" id="Phobius"/>
    </source>
</evidence>
<keyword evidence="1" id="KW-1133">Transmembrane helix</keyword>
<evidence type="ECO:0000313" key="3">
    <source>
        <dbReference type="Proteomes" id="UP000016505"/>
    </source>
</evidence>
<keyword evidence="1" id="KW-0472">Membrane</keyword>
<dbReference type="AlphaFoldDB" id="A0A290RXF5"/>
<organism evidence="2 3">
    <name type="scientific">Pseudoalteromonas arctica A 37-1-2</name>
    <dbReference type="NCBI Taxonomy" id="1117313"/>
    <lineage>
        <taxon>Bacteria</taxon>
        <taxon>Pseudomonadati</taxon>
        <taxon>Pseudomonadota</taxon>
        <taxon>Gammaproteobacteria</taxon>
        <taxon>Alteromonadales</taxon>
        <taxon>Pseudoalteromonadaceae</taxon>
        <taxon>Pseudoalteromonas</taxon>
    </lineage>
</organism>
<feature type="transmembrane region" description="Helical" evidence="1">
    <location>
        <begin position="16"/>
        <end position="39"/>
    </location>
</feature>
<name>A0A290RXF5_9GAMM</name>